<dbReference type="EMBL" id="LBFC01000016">
    <property type="protein sequence ID" value="ONN27360.1"/>
    <property type="molecule type" value="Genomic_DNA"/>
</dbReference>
<evidence type="ECO:0000313" key="1">
    <source>
        <dbReference type="EMBL" id="ONN27360.1"/>
    </source>
</evidence>
<gene>
    <name evidence="1" type="ORF">XJ44_04005</name>
</gene>
<proteinExistence type="predicted"/>
<name>A0ABX3IHP9_9BACT</name>
<organism evidence="1 2">
    <name type="scientific">Thermosipho affectus</name>
    <dbReference type="NCBI Taxonomy" id="660294"/>
    <lineage>
        <taxon>Bacteria</taxon>
        <taxon>Thermotogati</taxon>
        <taxon>Thermotogota</taxon>
        <taxon>Thermotogae</taxon>
        <taxon>Thermotogales</taxon>
        <taxon>Fervidobacteriaceae</taxon>
        <taxon>Thermosipho</taxon>
    </lineage>
</organism>
<sequence length="254" mass="29889">MKKFISFREKRRHLINNFLDYELGLESTEGTATYVEYRALLDESKFPKSFLISLFDENLIKIKDLKNFRASCYSTGMYISLLLDQITPNWKINYTTSKKYLYNFLLDIVKYQPSDLKDLLAYEQTKKLAQILIQKRQNDIVQAFETSEKNNGYKIVLEGEFNLSGFDPMNILKKNNLLLHKTFLKIKFKKKELFIKGPAVSEMDNNVWKYKKIIFFSNQKTKIVRGNTIEIDDVIKIEGTLYENKAGFFIKNSV</sequence>
<comment type="caution">
    <text evidence="1">The sequence shown here is derived from an EMBL/GenBank/DDBJ whole genome shotgun (WGS) entry which is preliminary data.</text>
</comment>
<accession>A0ABX3IHP9</accession>
<reference evidence="1 2" key="1">
    <citation type="submission" date="2015-06" db="EMBL/GenBank/DDBJ databases">
        <title>Genome sequencing of Thermotogales isolates from hydrothermal vents.</title>
        <authorList>
            <person name="Haverkamp T.H."/>
            <person name="Kublanov I.V."/>
            <person name="Nesbo C.L."/>
        </authorList>
    </citation>
    <scope>NUCLEOTIDE SEQUENCE [LARGE SCALE GENOMIC DNA]</scope>
    <source>
        <strain evidence="2">ik275mar</strain>
    </source>
</reference>
<protein>
    <submittedName>
        <fullName evidence="1">Uncharacterized protein</fullName>
    </submittedName>
</protein>
<evidence type="ECO:0000313" key="2">
    <source>
        <dbReference type="Proteomes" id="UP000242616"/>
    </source>
</evidence>
<keyword evidence="2" id="KW-1185">Reference proteome</keyword>
<dbReference type="RefSeq" id="WP_077198143.1">
    <property type="nucleotide sequence ID" value="NZ_LBFC01000016.1"/>
</dbReference>
<dbReference type="Proteomes" id="UP000242616">
    <property type="component" value="Unassembled WGS sequence"/>
</dbReference>